<sequence>MIAAALSLLGAIVIVSGIARIPALRRRATATSAAAVVIVGLLVAAALCARAAGTVTGAAQVAAYVLTVLAAALSADGIVRAVFDVGIVRKRARAEDSSADDPNADDPNADGRPGPLRGGLTIGVLERTAVTAAVLAGWPGGIAVVLAVKGLARYPELREPDASEQFIIGTFTSVLISLAVAGVGVMLVR</sequence>
<reference evidence="3 4" key="1">
    <citation type="submission" date="2019-07" db="EMBL/GenBank/DDBJ databases">
        <title>Tomitella cavernea sp. nov., an actinomycete isolated from soil.</title>
        <authorList>
            <person name="Cheng J."/>
        </authorList>
    </citation>
    <scope>NUCLEOTIDE SEQUENCE [LARGE SCALE GENOMIC DNA]</scope>
    <source>
        <strain evidence="3 4">HY188</strain>
    </source>
</reference>
<keyword evidence="2" id="KW-0472">Membrane</keyword>
<feature type="transmembrane region" description="Helical" evidence="2">
    <location>
        <begin position="166"/>
        <end position="188"/>
    </location>
</feature>
<protein>
    <submittedName>
        <fullName evidence="3">Uncharacterized protein</fullName>
    </submittedName>
</protein>
<keyword evidence="4" id="KW-1185">Reference proteome</keyword>
<feature type="transmembrane region" description="Helical" evidence="2">
    <location>
        <begin position="29"/>
        <end position="49"/>
    </location>
</feature>
<keyword evidence="2" id="KW-1133">Transmembrane helix</keyword>
<reference evidence="3 4" key="2">
    <citation type="submission" date="2019-07" db="EMBL/GenBank/DDBJ databases">
        <authorList>
            <person name="Huang Y."/>
        </authorList>
    </citation>
    <scope>NUCLEOTIDE SEQUENCE [LARGE SCALE GENOMIC DNA]</scope>
    <source>
        <strain evidence="3 4">HY188</strain>
    </source>
</reference>
<accession>A0A516X2X5</accession>
<evidence type="ECO:0000313" key="4">
    <source>
        <dbReference type="Proteomes" id="UP000317344"/>
    </source>
</evidence>
<feature type="compositionally biased region" description="Acidic residues" evidence="1">
    <location>
        <begin position="97"/>
        <end position="108"/>
    </location>
</feature>
<organism evidence="3 4">
    <name type="scientific">Tomitella fengzijianii</name>
    <dbReference type="NCBI Taxonomy" id="2597660"/>
    <lineage>
        <taxon>Bacteria</taxon>
        <taxon>Bacillati</taxon>
        <taxon>Actinomycetota</taxon>
        <taxon>Actinomycetes</taxon>
        <taxon>Mycobacteriales</taxon>
        <taxon>Tomitella</taxon>
    </lineage>
</organism>
<evidence type="ECO:0000256" key="2">
    <source>
        <dbReference type="SAM" id="Phobius"/>
    </source>
</evidence>
<dbReference type="OrthoDB" id="3388334at2"/>
<dbReference type="KEGG" id="toy:FO059_08815"/>
<evidence type="ECO:0000256" key="1">
    <source>
        <dbReference type="SAM" id="MobiDB-lite"/>
    </source>
</evidence>
<feature type="region of interest" description="Disordered" evidence="1">
    <location>
        <begin position="96"/>
        <end position="115"/>
    </location>
</feature>
<dbReference type="AlphaFoldDB" id="A0A516X2X5"/>
<name>A0A516X2X5_9ACTN</name>
<feature type="transmembrane region" description="Helical" evidence="2">
    <location>
        <begin position="61"/>
        <end position="83"/>
    </location>
</feature>
<dbReference type="Proteomes" id="UP000317344">
    <property type="component" value="Chromosome"/>
</dbReference>
<proteinExistence type="predicted"/>
<keyword evidence="2" id="KW-0812">Transmembrane</keyword>
<evidence type="ECO:0000313" key="3">
    <source>
        <dbReference type="EMBL" id="QDQ97410.1"/>
    </source>
</evidence>
<dbReference type="EMBL" id="CP041765">
    <property type="protein sequence ID" value="QDQ97410.1"/>
    <property type="molecule type" value="Genomic_DNA"/>
</dbReference>
<dbReference type="RefSeq" id="WP_143908068.1">
    <property type="nucleotide sequence ID" value="NZ_CP041765.1"/>
</dbReference>
<gene>
    <name evidence="3" type="ORF">FO059_08815</name>
</gene>